<dbReference type="GeneID" id="35605118"/>
<dbReference type="OrthoDB" id="3633429at2759"/>
<gene>
    <name evidence="2" type="ORF">RCC_10067</name>
</gene>
<name>A0A2D3VN90_9PEZI</name>
<evidence type="ECO:0000313" key="2">
    <source>
        <dbReference type="EMBL" id="CZT24344.1"/>
    </source>
</evidence>
<reference evidence="2 3" key="1">
    <citation type="submission" date="2016-03" db="EMBL/GenBank/DDBJ databases">
        <authorList>
            <person name="Ploux O."/>
        </authorList>
    </citation>
    <scope>NUCLEOTIDE SEQUENCE [LARGE SCALE GENOMIC DNA]</scope>
    <source>
        <strain evidence="2 3">URUG2</strain>
    </source>
</reference>
<accession>A0A2D3VN90</accession>
<feature type="chain" id="PRO_5013662779" evidence="1">
    <location>
        <begin position="26"/>
        <end position="229"/>
    </location>
</feature>
<keyword evidence="3" id="KW-1185">Reference proteome</keyword>
<dbReference type="EMBL" id="FJUY01000020">
    <property type="protein sequence ID" value="CZT24344.1"/>
    <property type="molecule type" value="Genomic_DNA"/>
</dbReference>
<evidence type="ECO:0000256" key="1">
    <source>
        <dbReference type="SAM" id="SignalP"/>
    </source>
</evidence>
<protein>
    <submittedName>
        <fullName evidence="2">Uncharacterized protein</fullName>
    </submittedName>
</protein>
<feature type="signal peptide" evidence="1">
    <location>
        <begin position="1"/>
        <end position="25"/>
    </location>
</feature>
<dbReference type="Proteomes" id="UP000225277">
    <property type="component" value="Unassembled WGS sequence"/>
</dbReference>
<dbReference type="RefSeq" id="XP_023631068.1">
    <property type="nucleotide sequence ID" value="XM_023775300.1"/>
</dbReference>
<organism evidence="2 3">
    <name type="scientific">Ramularia collo-cygni</name>
    <dbReference type="NCBI Taxonomy" id="112498"/>
    <lineage>
        <taxon>Eukaryota</taxon>
        <taxon>Fungi</taxon>
        <taxon>Dikarya</taxon>
        <taxon>Ascomycota</taxon>
        <taxon>Pezizomycotina</taxon>
        <taxon>Dothideomycetes</taxon>
        <taxon>Dothideomycetidae</taxon>
        <taxon>Mycosphaerellales</taxon>
        <taxon>Mycosphaerellaceae</taxon>
        <taxon>Ramularia</taxon>
    </lineage>
</organism>
<evidence type="ECO:0000313" key="3">
    <source>
        <dbReference type="Proteomes" id="UP000225277"/>
    </source>
</evidence>
<keyword evidence="1" id="KW-0732">Signal</keyword>
<dbReference type="AlphaFoldDB" id="A0A2D3VN90"/>
<sequence>MLYVRQTSIALFLLHLLAFTSHAQSHFSSTNLTITFSNDNLDDCVNKDSAEGITFTSSSVPRAFVCFNLDELFASNTSLTNGSVSQGSNIYSGTDLDWVLLNLDSYNIQNNYSRVWYQQINGTGDVDEGLNAPVQFNIYNGRNCLQQNRDGIPLSMQPWFAWNCQSAEGGECFRAPYSIRSFAILAAEPFWREEKCLVAAYNSAGTESIVRGGVLVGMTAMVWIVLSIW</sequence>
<proteinExistence type="predicted"/>